<dbReference type="Proteomes" id="UP000051012">
    <property type="component" value="Unassembled WGS sequence"/>
</dbReference>
<gene>
    <name evidence="3" type="primary">gcvH</name>
    <name evidence="6" type="ORF">AMJ52_05320</name>
</gene>
<dbReference type="GO" id="GO:0005829">
    <property type="term" value="C:cytosol"/>
    <property type="evidence" value="ECO:0007669"/>
    <property type="project" value="TreeGrafter"/>
</dbReference>
<feature type="modified residue" description="N6-lipoyllysine" evidence="3 4">
    <location>
        <position position="69"/>
    </location>
</feature>
<dbReference type="InterPro" id="IPR011053">
    <property type="entry name" value="Single_hybrid_motif"/>
</dbReference>
<dbReference type="NCBIfam" id="NF002270">
    <property type="entry name" value="PRK01202.1"/>
    <property type="match status" value="1"/>
</dbReference>
<dbReference type="CDD" id="cd06848">
    <property type="entry name" value="GCS_H"/>
    <property type="match status" value="1"/>
</dbReference>
<evidence type="ECO:0000313" key="7">
    <source>
        <dbReference type="Proteomes" id="UP000051012"/>
    </source>
</evidence>
<evidence type="ECO:0000256" key="1">
    <source>
        <dbReference type="ARBA" id="ARBA00009249"/>
    </source>
</evidence>
<comment type="similarity">
    <text evidence="1 3">Belongs to the GcvH family.</text>
</comment>
<dbReference type="PROSITE" id="PS00189">
    <property type="entry name" value="LIPOYL"/>
    <property type="match status" value="1"/>
</dbReference>
<dbReference type="PATRIC" id="fig|1703772.3.peg.1661"/>
<dbReference type="EMBL" id="LJNI01000057">
    <property type="protein sequence ID" value="KPJ72748.1"/>
    <property type="molecule type" value="Genomic_DNA"/>
</dbReference>
<comment type="caution">
    <text evidence="6">The sequence shown here is derived from an EMBL/GenBank/DDBJ whole genome shotgun (WGS) entry which is preliminary data.</text>
</comment>
<feature type="domain" description="Lipoyl-binding" evidence="5">
    <location>
        <begin position="28"/>
        <end position="110"/>
    </location>
</feature>
<protein>
    <recommendedName>
        <fullName evidence="3">Glycine cleavage system H protein</fullName>
    </recommendedName>
</protein>
<dbReference type="PANTHER" id="PTHR11715:SF3">
    <property type="entry name" value="GLYCINE CLEAVAGE SYSTEM H PROTEIN-RELATED"/>
    <property type="match status" value="1"/>
</dbReference>
<dbReference type="InterPro" id="IPR003016">
    <property type="entry name" value="2-oxoA_DH_lipoyl-BS"/>
</dbReference>
<name>A0A0S7YF97_UNCT6</name>
<comment type="subunit">
    <text evidence="3">The glycine cleavage system is composed of four proteins: P, T, L and H.</text>
</comment>
<dbReference type="AlphaFoldDB" id="A0A0S7YF97"/>
<evidence type="ECO:0000313" key="6">
    <source>
        <dbReference type="EMBL" id="KPJ72748.1"/>
    </source>
</evidence>
<accession>A0A0S7YF97</accession>
<dbReference type="NCBIfam" id="TIGR00527">
    <property type="entry name" value="gcvH"/>
    <property type="match status" value="1"/>
</dbReference>
<dbReference type="Gene3D" id="2.40.50.100">
    <property type="match status" value="1"/>
</dbReference>
<dbReference type="InterPro" id="IPR002930">
    <property type="entry name" value="GCV_H"/>
</dbReference>
<dbReference type="Pfam" id="PF01597">
    <property type="entry name" value="GCV_H"/>
    <property type="match status" value="1"/>
</dbReference>
<comment type="function">
    <text evidence="3">The glycine cleavage system catalyzes the degradation of glycine. The H protein shuttles the methylamine group of glycine from the P protein to the T protein.</text>
</comment>
<reference evidence="6 7" key="1">
    <citation type="journal article" date="2015" name="Microbiome">
        <title>Genomic resolution of linkages in carbon, nitrogen, and sulfur cycling among widespread estuary sediment bacteria.</title>
        <authorList>
            <person name="Baker B.J."/>
            <person name="Lazar C.S."/>
            <person name="Teske A.P."/>
            <person name="Dick G.J."/>
        </authorList>
    </citation>
    <scope>NUCLEOTIDE SEQUENCE [LARGE SCALE GENOMIC DNA]</scope>
    <source>
        <strain evidence="6">DG_78</strain>
    </source>
</reference>
<dbReference type="HAMAP" id="MF_00272">
    <property type="entry name" value="GcvH"/>
    <property type="match status" value="1"/>
</dbReference>
<evidence type="ECO:0000256" key="3">
    <source>
        <dbReference type="HAMAP-Rule" id="MF_00272"/>
    </source>
</evidence>
<dbReference type="InterPro" id="IPR033753">
    <property type="entry name" value="GCV_H/Fam206"/>
</dbReference>
<dbReference type="InterPro" id="IPR000089">
    <property type="entry name" value="Biotin_lipoyl"/>
</dbReference>
<dbReference type="PANTHER" id="PTHR11715">
    <property type="entry name" value="GLYCINE CLEAVAGE SYSTEM H PROTEIN"/>
    <property type="match status" value="1"/>
</dbReference>
<proteinExistence type="inferred from homology"/>
<dbReference type="GO" id="GO:0005960">
    <property type="term" value="C:glycine cleavage complex"/>
    <property type="evidence" value="ECO:0007669"/>
    <property type="project" value="InterPro"/>
</dbReference>
<dbReference type="SUPFAM" id="SSF51230">
    <property type="entry name" value="Single hybrid motif"/>
    <property type="match status" value="1"/>
</dbReference>
<organism evidence="6 7">
    <name type="scientific">candidate division TA06 bacterium DG_78</name>
    <dbReference type="NCBI Taxonomy" id="1703772"/>
    <lineage>
        <taxon>Bacteria</taxon>
        <taxon>Bacteria division TA06</taxon>
    </lineage>
</organism>
<dbReference type="InterPro" id="IPR017453">
    <property type="entry name" value="GCV_H_sub"/>
</dbReference>
<evidence type="ECO:0000259" key="5">
    <source>
        <dbReference type="PROSITE" id="PS50968"/>
    </source>
</evidence>
<sequence>MEIKGYNMPDDLYYHEEDTWAKVEQDGTVRVGMDDFYQKQSGDITYVDLPFEGDTVNQGETCGKLQSSKWVGKLIAPVTGEIVEVNSELENDSRLINKDAYGSGWIMRIKPSNLEEELKNLSHGPDALNKFIADHIAKAEKGTS</sequence>
<dbReference type="GO" id="GO:0009249">
    <property type="term" value="P:protein lipoylation"/>
    <property type="evidence" value="ECO:0007669"/>
    <property type="project" value="TreeGrafter"/>
</dbReference>
<dbReference type="GO" id="GO:0019464">
    <property type="term" value="P:glycine decarboxylation via glycine cleavage system"/>
    <property type="evidence" value="ECO:0007669"/>
    <property type="project" value="UniProtKB-UniRule"/>
</dbReference>
<keyword evidence="2 3" id="KW-0450">Lipoyl</keyword>
<comment type="cofactor">
    <cofactor evidence="3">
        <name>(R)-lipoate</name>
        <dbReference type="ChEBI" id="CHEBI:83088"/>
    </cofactor>
    <text evidence="3">Binds 1 lipoyl cofactor covalently.</text>
</comment>
<evidence type="ECO:0000256" key="4">
    <source>
        <dbReference type="PIRSR" id="PIRSR617453-50"/>
    </source>
</evidence>
<dbReference type="PROSITE" id="PS50968">
    <property type="entry name" value="BIOTINYL_LIPOYL"/>
    <property type="match status" value="1"/>
</dbReference>
<evidence type="ECO:0000256" key="2">
    <source>
        <dbReference type="ARBA" id="ARBA00022823"/>
    </source>
</evidence>